<organism evidence="2 3">
    <name type="scientific">Flexivirga caeni</name>
    <dbReference type="NCBI Taxonomy" id="2294115"/>
    <lineage>
        <taxon>Bacteria</taxon>
        <taxon>Bacillati</taxon>
        <taxon>Actinomycetota</taxon>
        <taxon>Actinomycetes</taxon>
        <taxon>Micrococcales</taxon>
        <taxon>Dermacoccaceae</taxon>
        <taxon>Flexivirga</taxon>
    </lineage>
</organism>
<dbReference type="RefSeq" id="WP_123273222.1">
    <property type="nucleotide sequence ID" value="NZ_RJJQ01000043.1"/>
</dbReference>
<comment type="caution">
    <text evidence="2">The sequence shown here is derived from an EMBL/GenBank/DDBJ whole genome shotgun (WGS) entry which is preliminary data.</text>
</comment>
<gene>
    <name evidence="2" type="ORF">EFY87_19905</name>
</gene>
<keyword evidence="3" id="KW-1185">Reference proteome</keyword>
<dbReference type="Gene3D" id="1.10.10.60">
    <property type="entry name" value="Homeodomain-like"/>
    <property type="match status" value="1"/>
</dbReference>
<dbReference type="OrthoDB" id="4750955at2"/>
<sequence length="119" mass="12848">MVSRDATSGTATGGPRRGKRKKLAPSQKYEIYTSTLTSSATQRELAEQYGVDRTTIRAICATAKQGALDALAAAVPGRRGKSAEQAELDEARAEIDRLKATICEQAVVLHLERGKDSWD</sequence>
<evidence type="ECO:0000313" key="2">
    <source>
        <dbReference type="EMBL" id="RNI16596.1"/>
    </source>
</evidence>
<evidence type="ECO:0000256" key="1">
    <source>
        <dbReference type="SAM" id="MobiDB-lite"/>
    </source>
</evidence>
<reference evidence="2 3" key="1">
    <citation type="submission" date="2018-11" db="EMBL/GenBank/DDBJ databases">
        <title>Draft genome of Simplicispira Flexivirga sp. BO-16.</title>
        <authorList>
            <person name="Im W.T."/>
        </authorList>
    </citation>
    <scope>NUCLEOTIDE SEQUENCE [LARGE SCALE GENOMIC DNA]</scope>
    <source>
        <strain evidence="2 3">BO-16</strain>
    </source>
</reference>
<protein>
    <submittedName>
        <fullName evidence="2">Helix-turn-helix domain-containing protein</fullName>
    </submittedName>
</protein>
<accession>A0A3M9LTF5</accession>
<proteinExistence type="predicted"/>
<dbReference type="Proteomes" id="UP000271678">
    <property type="component" value="Unassembled WGS sequence"/>
</dbReference>
<feature type="compositionally biased region" description="Polar residues" evidence="1">
    <location>
        <begin position="1"/>
        <end position="10"/>
    </location>
</feature>
<evidence type="ECO:0000313" key="3">
    <source>
        <dbReference type="Proteomes" id="UP000271678"/>
    </source>
</evidence>
<name>A0A3M9LTF5_9MICO</name>
<dbReference type="AlphaFoldDB" id="A0A3M9LTF5"/>
<dbReference type="EMBL" id="RJJQ01000043">
    <property type="protein sequence ID" value="RNI16596.1"/>
    <property type="molecule type" value="Genomic_DNA"/>
</dbReference>
<feature type="region of interest" description="Disordered" evidence="1">
    <location>
        <begin position="1"/>
        <end position="25"/>
    </location>
</feature>